<dbReference type="InterPro" id="IPR000326">
    <property type="entry name" value="PAP2/HPO"/>
</dbReference>
<comment type="caution">
    <text evidence="3">The sequence shown here is derived from an EMBL/GenBank/DDBJ whole genome shotgun (WGS) entry which is preliminary data.</text>
</comment>
<feature type="transmembrane region" description="Helical" evidence="1">
    <location>
        <begin position="29"/>
        <end position="52"/>
    </location>
</feature>
<dbReference type="SUPFAM" id="SSF48317">
    <property type="entry name" value="Acid phosphatase/Vanadium-dependent haloperoxidase"/>
    <property type="match status" value="1"/>
</dbReference>
<feature type="transmembrane region" description="Helical" evidence="1">
    <location>
        <begin position="59"/>
        <end position="81"/>
    </location>
</feature>
<evidence type="ECO:0000259" key="2">
    <source>
        <dbReference type="SMART" id="SM00014"/>
    </source>
</evidence>
<dbReference type="AlphaFoldDB" id="A0A7C9BDQ3"/>
<keyword evidence="4" id="KW-1185">Reference proteome</keyword>
<keyword evidence="1" id="KW-0812">Transmembrane</keyword>
<dbReference type="RefSeq" id="WP_152764378.1">
    <property type="nucleotide sequence ID" value="NZ_WHLY01000002.1"/>
</dbReference>
<reference evidence="3 4" key="1">
    <citation type="submission" date="2019-10" db="EMBL/GenBank/DDBJ databases">
        <title>Draft Genome Sequence of Cytophagaceae sp. SJW1-29.</title>
        <authorList>
            <person name="Choi A."/>
        </authorList>
    </citation>
    <scope>NUCLEOTIDE SEQUENCE [LARGE SCALE GENOMIC DNA]</scope>
    <source>
        <strain evidence="3 4">SJW1-29</strain>
    </source>
</reference>
<dbReference type="Gene3D" id="1.20.144.10">
    <property type="entry name" value="Phosphatidic acid phosphatase type 2/haloperoxidase"/>
    <property type="match status" value="2"/>
</dbReference>
<dbReference type="InterPro" id="IPR036938">
    <property type="entry name" value="PAP2/HPO_sf"/>
</dbReference>
<proteinExistence type="predicted"/>
<dbReference type="SMART" id="SM00014">
    <property type="entry name" value="acidPPc"/>
    <property type="match status" value="1"/>
</dbReference>
<evidence type="ECO:0000256" key="1">
    <source>
        <dbReference type="SAM" id="Phobius"/>
    </source>
</evidence>
<dbReference type="PANTHER" id="PTHR14969">
    <property type="entry name" value="SPHINGOSINE-1-PHOSPHATE PHOSPHOHYDROLASE"/>
    <property type="match status" value="1"/>
</dbReference>
<dbReference type="Pfam" id="PF01569">
    <property type="entry name" value="PAP2"/>
    <property type="match status" value="1"/>
</dbReference>
<organism evidence="3 4">
    <name type="scientific">Salmonirosea aquatica</name>
    <dbReference type="NCBI Taxonomy" id="2654236"/>
    <lineage>
        <taxon>Bacteria</taxon>
        <taxon>Pseudomonadati</taxon>
        <taxon>Bacteroidota</taxon>
        <taxon>Cytophagia</taxon>
        <taxon>Cytophagales</taxon>
        <taxon>Spirosomataceae</taxon>
        <taxon>Salmonirosea</taxon>
    </lineage>
</organism>
<dbReference type="PANTHER" id="PTHR14969:SF13">
    <property type="entry name" value="AT30094P"/>
    <property type="match status" value="1"/>
</dbReference>
<dbReference type="Proteomes" id="UP000479293">
    <property type="component" value="Unassembled WGS sequence"/>
</dbReference>
<evidence type="ECO:0000313" key="3">
    <source>
        <dbReference type="EMBL" id="MPR36462.1"/>
    </source>
</evidence>
<sequence>MSAMLDGLLQADQEFFLWLNGWHSPFWDAVMAAITYKFTWVPLYFALIYILISHFKTKAFGYLLCIIAVVALSDQIASGLFKPYFMRLRPCHDPVIGALVHLVKGCGGKYGFVSSHAATGFGIATSFNKLPFTKISHASWLYGWAFLYSYSRIYVGVHYPLDIAIGAIVGVLVGLLLVAAYRWSTRNSHSPYF</sequence>
<dbReference type="EMBL" id="WHLY01000002">
    <property type="protein sequence ID" value="MPR36462.1"/>
    <property type="molecule type" value="Genomic_DNA"/>
</dbReference>
<feature type="transmembrane region" description="Helical" evidence="1">
    <location>
        <begin position="163"/>
        <end position="183"/>
    </location>
</feature>
<gene>
    <name evidence="3" type="ORF">GBK04_24770</name>
</gene>
<accession>A0A7C9BDQ3</accession>
<evidence type="ECO:0000313" key="4">
    <source>
        <dbReference type="Proteomes" id="UP000479293"/>
    </source>
</evidence>
<name>A0A7C9BDQ3_9BACT</name>
<feature type="domain" description="Phosphatidic acid phosphatase type 2/haloperoxidase" evidence="2">
    <location>
        <begin position="62"/>
        <end position="178"/>
    </location>
</feature>
<keyword evidence="1" id="KW-1133">Transmembrane helix</keyword>
<protein>
    <submittedName>
        <fullName evidence="3">Phosphatase PAP2 family protein</fullName>
    </submittedName>
</protein>
<keyword evidence="1" id="KW-0472">Membrane</keyword>